<accession>A0AC34GW81</accession>
<reference evidence="2" key="1">
    <citation type="submission" date="2022-11" db="UniProtKB">
        <authorList>
            <consortium name="WormBaseParasite"/>
        </authorList>
    </citation>
    <scope>IDENTIFICATION</scope>
</reference>
<proteinExistence type="predicted"/>
<evidence type="ECO:0000313" key="1">
    <source>
        <dbReference type="Proteomes" id="UP000887579"/>
    </source>
</evidence>
<sequence length="91" mass="10425">MHVARPVAMRKDGIQSRNRKAHSKGKRSKAEAELDQSDEMQQQANNQFTAAAVSAAHFYDTIKPQQYEFKIPPSNYSFPASYQTTQFFLQQ</sequence>
<dbReference type="WBParaSite" id="ES5_v2.g8870.t1">
    <property type="protein sequence ID" value="ES5_v2.g8870.t1"/>
    <property type="gene ID" value="ES5_v2.g8870"/>
</dbReference>
<organism evidence="1 2">
    <name type="scientific">Panagrolaimus sp. ES5</name>
    <dbReference type="NCBI Taxonomy" id="591445"/>
    <lineage>
        <taxon>Eukaryota</taxon>
        <taxon>Metazoa</taxon>
        <taxon>Ecdysozoa</taxon>
        <taxon>Nematoda</taxon>
        <taxon>Chromadorea</taxon>
        <taxon>Rhabditida</taxon>
        <taxon>Tylenchina</taxon>
        <taxon>Panagrolaimomorpha</taxon>
        <taxon>Panagrolaimoidea</taxon>
        <taxon>Panagrolaimidae</taxon>
        <taxon>Panagrolaimus</taxon>
    </lineage>
</organism>
<protein>
    <submittedName>
        <fullName evidence="2">Uncharacterized protein</fullName>
    </submittedName>
</protein>
<evidence type="ECO:0000313" key="2">
    <source>
        <dbReference type="WBParaSite" id="ES5_v2.g8870.t1"/>
    </source>
</evidence>
<name>A0AC34GW81_9BILA</name>
<dbReference type="Proteomes" id="UP000887579">
    <property type="component" value="Unplaced"/>
</dbReference>